<feature type="non-terminal residue" evidence="1">
    <location>
        <position position="103"/>
    </location>
</feature>
<name>A0A7D9MAD4_PARCT</name>
<dbReference type="Proteomes" id="UP001152795">
    <property type="component" value="Unassembled WGS sequence"/>
</dbReference>
<evidence type="ECO:0000313" key="1">
    <source>
        <dbReference type="EMBL" id="CAB4045157.1"/>
    </source>
</evidence>
<keyword evidence="2" id="KW-1185">Reference proteome</keyword>
<reference evidence="1" key="1">
    <citation type="submission" date="2020-04" db="EMBL/GenBank/DDBJ databases">
        <authorList>
            <person name="Alioto T."/>
            <person name="Alioto T."/>
            <person name="Gomez Garrido J."/>
        </authorList>
    </citation>
    <scope>NUCLEOTIDE SEQUENCE</scope>
    <source>
        <strain evidence="1">A484AB</strain>
    </source>
</reference>
<sequence>MGLAGDVKRRFLPMNPMTTYYIVRKFCRDDFDTFCIEQAKLYNVTDCDIEAVAAGYCQLEMDLSDINNVFPKVSQFESFIHDLELFLDNFASKVYSSLNISGQ</sequence>
<gene>
    <name evidence="1" type="ORF">PACLA_8A065942</name>
</gene>
<proteinExistence type="predicted"/>
<accession>A0A7D9MAD4</accession>
<organism evidence="1 2">
    <name type="scientific">Paramuricea clavata</name>
    <name type="common">Red gorgonian</name>
    <name type="synonym">Violescent sea-whip</name>
    <dbReference type="NCBI Taxonomy" id="317549"/>
    <lineage>
        <taxon>Eukaryota</taxon>
        <taxon>Metazoa</taxon>
        <taxon>Cnidaria</taxon>
        <taxon>Anthozoa</taxon>
        <taxon>Octocorallia</taxon>
        <taxon>Malacalcyonacea</taxon>
        <taxon>Plexauridae</taxon>
        <taxon>Paramuricea</taxon>
    </lineage>
</organism>
<protein>
    <submittedName>
        <fullName evidence="1">Uncharacterized protein</fullName>
    </submittedName>
</protein>
<dbReference type="EMBL" id="CACRXK020037892">
    <property type="protein sequence ID" value="CAB4045157.1"/>
    <property type="molecule type" value="Genomic_DNA"/>
</dbReference>
<comment type="caution">
    <text evidence="1">The sequence shown here is derived from an EMBL/GenBank/DDBJ whole genome shotgun (WGS) entry which is preliminary data.</text>
</comment>
<evidence type="ECO:0000313" key="2">
    <source>
        <dbReference type="Proteomes" id="UP001152795"/>
    </source>
</evidence>
<dbReference type="AlphaFoldDB" id="A0A7D9MAD4"/>